<dbReference type="CDD" id="cd01427">
    <property type="entry name" value="HAD_like"/>
    <property type="match status" value="1"/>
</dbReference>
<evidence type="ECO:0000313" key="5">
    <source>
        <dbReference type="Proteomes" id="UP000177042"/>
    </source>
</evidence>
<organism evidence="4 5">
    <name type="scientific">Candidatus Daviesbacteria bacterium RIFCSPHIGHO2_02_FULL_39_12</name>
    <dbReference type="NCBI Taxonomy" id="1797770"/>
    <lineage>
        <taxon>Bacteria</taxon>
        <taxon>Candidatus Daviesiibacteriota</taxon>
    </lineage>
</organism>
<dbReference type="Gene3D" id="3.40.50.1000">
    <property type="entry name" value="HAD superfamily/HAD-like"/>
    <property type="match status" value="1"/>
</dbReference>
<comment type="caution">
    <text evidence="4">The sequence shown here is derived from an EMBL/GenBank/DDBJ whole genome shotgun (WGS) entry which is preliminary data.</text>
</comment>
<dbReference type="EMBL" id="MFCX01000036">
    <property type="protein sequence ID" value="OGE24957.1"/>
    <property type="molecule type" value="Genomic_DNA"/>
</dbReference>
<gene>
    <name evidence="4" type="ORF">A3C26_00435</name>
</gene>
<keyword evidence="2" id="KW-0378">Hydrolase</keyword>
<protein>
    <recommendedName>
        <fullName evidence="6">HAD family hydrolase</fullName>
    </recommendedName>
</protein>
<dbReference type="GO" id="GO:0046872">
    <property type="term" value="F:metal ion binding"/>
    <property type="evidence" value="ECO:0007669"/>
    <property type="project" value="UniProtKB-KW"/>
</dbReference>
<dbReference type="PANTHER" id="PTHR46470">
    <property type="entry name" value="N-ACYLNEURAMINATE-9-PHOSPHATASE"/>
    <property type="match status" value="1"/>
</dbReference>
<keyword evidence="3" id="KW-0460">Magnesium</keyword>
<sequence>MFDTIIFDWKRTLYDPDRQVLIGGAMELLDLIKSKNLLMVLIGKGGEDMKQEVKRLKISKYFTHIVFAEGEKDPQVFLPYISKNNPKETIFIGDRIRSELAIGKNLGATTIWIKQGKFAVEEPENNDQEPDYIVSSLKDCLKLISGLVV</sequence>
<dbReference type="SUPFAM" id="SSF56784">
    <property type="entry name" value="HAD-like"/>
    <property type="match status" value="1"/>
</dbReference>
<dbReference type="Pfam" id="PF13242">
    <property type="entry name" value="Hydrolase_like"/>
    <property type="match status" value="1"/>
</dbReference>
<dbReference type="InterPro" id="IPR051400">
    <property type="entry name" value="HAD-like_hydrolase"/>
</dbReference>
<name>A0A1F5J8J7_9BACT</name>
<accession>A0A1F5J8J7</accession>
<dbReference type="AlphaFoldDB" id="A0A1F5J8J7"/>
<dbReference type="InterPro" id="IPR036412">
    <property type="entry name" value="HAD-like_sf"/>
</dbReference>
<reference evidence="4 5" key="1">
    <citation type="journal article" date="2016" name="Nat. Commun.">
        <title>Thousands of microbial genomes shed light on interconnected biogeochemical processes in an aquifer system.</title>
        <authorList>
            <person name="Anantharaman K."/>
            <person name="Brown C.T."/>
            <person name="Hug L.A."/>
            <person name="Sharon I."/>
            <person name="Castelle C.J."/>
            <person name="Probst A.J."/>
            <person name="Thomas B.C."/>
            <person name="Singh A."/>
            <person name="Wilkins M.J."/>
            <person name="Karaoz U."/>
            <person name="Brodie E.L."/>
            <person name="Williams K.H."/>
            <person name="Hubbard S.S."/>
            <person name="Banfield J.F."/>
        </authorList>
    </citation>
    <scope>NUCLEOTIDE SEQUENCE [LARGE SCALE GENOMIC DNA]</scope>
</reference>
<keyword evidence="1" id="KW-0479">Metal-binding</keyword>
<proteinExistence type="predicted"/>
<evidence type="ECO:0000256" key="2">
    <source>
        <dbReference type="ARBA" id="ARBA00022801"/>
    </source>
</evidence>
<dbReference type="InterPro" id="IPR023214">
    <property type="entry name" value="HAD_sf"/>
</dbReference>
<evidence type="ECO:0008006" key="6">
    <source>
        <dbReference type="Google" id="ProtNLM"/>
    </source>
</evidence>
<dbReference type="GO" id="GO:0016791">
    <property type="term" value="F:phosphatase activity"/>
    <property type="evidence" value="ECO:0007669"/>
    <property type="project" value="TreeGrafter"/>
</dbReference>
<evidence type="ECO:0000256" key="3">
    <source>
        <dbReference type="ARBA" id="ARBA00022842"/>
    </source>
</evidence>
<dbReference type="Proteomes" id="UP000177042">
    <property type="component" value="Unassembled WGS sequence"/>
</dbReference>
<dbReference type="PANTHER" id="PTHR46470:SF2">
    <property type="entry name" value="GLYCERALDEHYDE 3-PHOSPHATE PHOSPHATASE"/>
    <property type="match status" value="1"/>
</dbReference>
<evidence type="ECO:0000313" key="4">
    <source>
        <dbReference type="EMBL" id="OGE24957.1"/>
    </source>
</evidence>
<evidence type="ECO:0000256" key="1">
    <source>
        <dbReference type="ARBA" id="ARBA00022723"/>
    </source>
</evidence>